<dbReference type="Proteomes" id="UP000801428">
    <property type="component" value="Unassembled WGS sequence"/>
</dbReference>
<dbReference type="InterPro" id="IPR040030">
    <property type="entry name" value="Ribosomal_mL57"/>
</dbReference>
<dbReference type="InterPro" id="IPR036389">
    <property type="entry name" value="RNase_III_sf"/>
</dbReference>
<dbReference type="PANTHER" id="PTHR28160:SF1">
    <property type="entry name" value="LARGE RIBOSOMAL SUBUNIT PROTEIN ML57"/>
    <property type="match status" value="1"/>
</dbReference>
<dbReference type="GO" id="GO:0032543">
    <property type="term" value="P:mitochondrial translation"/>
    <property type="evidence" value="ECO:0007669"/>
    <property type="project" value="InterPro"/>
</dbReference>
<dbReference type="Pfam" id="PF14622">
    <property type="entry name" value="Ribonucleas_3_3"/>
    <property type="match status" value="1"/>
</dbReference>
<accession>A0A9P4TN61</accession>
<dbReference type="AlphaFoldDB" id="A0A9P4TN61"/>
<sequence>MASKRATRSLLSPAAPLLRCAHSSSRPALVRTSACAFSTTTPSRAPEYDTEAADRPRWQQTPPRMQAPFRIRPAAKGGVFKVNEDPKKVDDAYVRLLGPGGDKVLDDEVKWLAITHKSFDHGRRGFNDRLAYLGRRIVELQTSQALVNSPQAKSWPVDASGEAKVDSYGRRPFLHPALNGLSGLTIEAEQSVLDKTRLAQLAERYGLDKVTRWTPKRADSLKASGQESVLMTSLYAIVGAVAMERGGEEANKLVQTKILTPLGFTFNVGA</sequence>
<dbReference type="EMBL" id="SWKU01000002">
    <property type="protein sequence ID" value="KAF3009509.1"/>
    <property type="molecule type" value="Genomic_DNA"/>
</dbReference>
<reference evidence="3" key="1">
    <citation type="submission" date="2019-04" db="EMBL/GenBank/DDBJ databases">
        <title>Sequencing of skin fungus with MAO and IRED activity.</title>
        <authorList>
            <person name="Marsaioli A.J."/>
            <person name="Bonatto J.M.C."/>
            <person name="Reis Junior O."/>
        </authorList>
    </citation>
    <scope>NUCLEOTIDE SEQUENCE</scope>
    <source>
        <strain evidence="3">30M1</strain>
    </source>
</reference>
<dbReference type="GO" id="GO:0004525">
    <property type="term" value="F:ribonuclease III activity"/>
    <property type="evidence" value="ECO:0007669"/>
    <property type="project" value="InterPro"/>
</dbReference>
<dbReference type="InterPro" id="IPR000999">
    <property type="entry name" value="RNase_III_dom"/>
</dbReference>
<evidence type="ECO:0000313" key="4">
    <source>
        <dbReference type="Proteomes" id="UP000801428"/>
    </source>
</evidence>
<dbReference type="GO" id="GO:0006396">
    <property type="term" value="P:RNA processing"/>
    <property type="evidence" value="ECO:0007669"/>
    <property type="project" value="InterPro"/>
</dbReference>
<feature type="region of interest" description="Disordered" evidence="1">
    <location>
        <begin position="38"/>
        <end position="62"/>
    </location>
</feature>
<dbReference type="FunFam" id="1.10.1520.10:FF:000018">
    <property type="entry name" value="RNase III domain protein"/>
    <property type="match status" value="1"/>
</dbReference>
<dbReference type="OrthoDB" id="2281895at2759"/>
<comment type="caution">
    <text evidence="3">The sequence shown here is derived from an EMBL/GenBank/DDBJ whole genome shotgun (WGS) entry which is preliminary data.</text>
</comment>
<gene>
    <name evidence="3" type="ORF">E8E13_003978</name>
</gene>
<organism evidence="3 4">
    <name type="scientific">Curvularia kusanoi</name>
    <name type="common">Cochliobolus kusanoi</name>
    <dbReference type="NCBI Taxonomy" id="90978"/>
    <lineage>
        <taxon>Eukaryota</taxon>
        <taxon>Fungi</taxon>
        <taxon>Dikarya</taxon>
        <taxon>Ascomycota</taxon>
        <taxon>Pezizomycotina</taxon>
        <taxon>Dothideomycetes</taxon>
        <taxon>Pleosporomycetidae</taxon>
        <taxon>Pleosporales</taxon>
        <taxon>Pleosporineae</taxon>
        <taxon>Pleosporaceae</taxon>
        <taxon>Curvularia</taxon>
    </lineage>
</organism>
<keyword evidence="4" id="KW-1185">Reference proteome</keyword>
<proteinExistence type="predicted"/>
<name>A0A9P4TN61_CURKU</name>
<dbReference type="GO" id="GO:0003735">
    <property type="term" value="F:structural constituent of ribosome"/>
    <property type="evidence" value="ECO:0007669"/>
    <property type="project" value="InterPro"/>
</dbReference>
<dbReference type="GO" id="GO:0005762">
    <property type="term" value="C:mitochondrial large ribosomal subunit"/>
    <property type="evidence" value="ECO:0007669"/>
    <property type="project" value="InterPro"/>
</dbReference>
<feature type="domain" description="RNase III" evidence="2">
    <location>
        <begin position="106"/>
        <end position="261"/>
    </location>
</feature>
<evidence type="ECO:0000259" key="2">
    <source>
        <dbReference type="Pfam" id="PF14622"/>
    </source>
</evidence>
<evidence type="ECO:0000313" key="3">
    <source>
        <dbReference type="EMBL" id="KAF3009509.1"/>
    </source>
</evidence>
<dbReference type="PANTHER" id="PTHR28160">
    <property type="entry name" value="54S RIBOSOMAL PROTEIN L15, MITOCHONDRIAL"/>
    <property type="match status" value="1"/>
</dbReference>
<dbReference type="Gene3D" id="1.10.1520.10">
    <property type="entry name" value="Ribonuclease III domain"/>
    <property type="match status" value="1"/>
</dbReference>
<evidence type="ECO:0000256" key="1">
    <source>
        <dbReference type="SAM" id="MobiDB-lite"/>
    </source>
</evidence>
<protein>
    <recommendedName>
        <fullName evidence="2">RNase III domain-containing protein</fullName>
    </recommendedName>
</protein>
<dbReference type="CDD" id="cd00593">
    <property type="entry name" value="RIBOc"/>
    <property type="match status" value="1"/>
</dbReference>
<dbReference type="SUPFAM" id="SSF69065">
    <property type="entry name" value="RNase III domain-like"/>
    <property type="match status" value="1"/>
</dbReference>